<organism evidence="2 3">
    <name type="scientific">Miscanthus lutarioriparius</name>
    <dbReference type="NCBI Taxonomy" id="422564"/>
    <lineage>
        <taxon>Eukaryota</taxon>
        <taxon>Viridiplantae</taxon>
        <taxon>Streptophyta</taxon>
        <taxon>Embryophyta</taxon>
        <taxon>Tracheophyta</taxon>
        <taxon>Spermatophyta</taxon>
        <taxon>Magnoliopsida</taxon>
        <taxon>Liliopsida</taxon>
        <taxon>Poales</taxon>
        <taxon>Poaceae</taxon>
        <taxon>PACMAD clade</taxon>
        <taxon>Panicoideae</taxon>
        <taxon>Andropogonodae</taxon>
        <taxon>Andropogoneae</taxon>
        <taxon>Saccharinae</taxon>
        <taxon>Miscanthus</taxon>
    </lineage>
</organism>
<protein>
    <submittedName>
        <fullName evidence="2">Uncharacterized protein</fullName>
    </submittedName>
</protein>
<accession>A0A811RCG7</accession>
<feature type="coiled-coil region" evidence="1">
    <location>
        <begin position="81"/>
        <end position="129"/>
    </location>
</feature>
<sequence>MTILHRKWELKRLKDENLSPLLPLDINLTGPSLGGLERTLSQLDVLPGSGNALERVLALELELAEALQAKKKTDILFQRDINELIQDTMELKRRLMAVKNEQKEMQGRYSELSLQFAKVEGERQKLEMNLKK</sequence>
<reference evidence="2" key="1">
    <citation type="submission" date="2020-10" db="EMBL/GenBank/DDBJ databases">
        <authorList>
            <person name="Han B."/>
            <person name="Lu T."/>
            <person name="Zhao Q."/>
            <person name="Huang X."/>
            <person name="Zhao Y."/>
        </authorList>
    </citation>
    <scope>NUCLEOTIDE SEQUENCE</scope>
</reference>
<proteinExistence type="predicted"/>
<dbReference type="Proteomes" id="UP000604825">
    <property type="component" value="Unassembled WGS sequence"/>
</dbReference>
<keyword evidence="1" id="KW-0175">Coiled coil</keyword>
<dbReference type="OrthoDB" id="2018427at2759"/>
<evidence type="ECO:0000313" key="3">
    <source>
        <dbReference type="Proteomes" id="UP000604825"/>
    </source>
</evidence>
<dbReference type="PANTHER" id="PTHR34452">
    <property type="entry name" value="MYOSIN HEAVY CHAIN-RELATED PROTEIN"/>
    <property type="match status" value="1"/>
</dbReference>
<name>A0A811RCG7_9POAL</name>
<evidence type="ECO:0000313" key="2">
    <source>
        <dbReference type="EMBL" id="CAD6267539.1"/>
    </source>
</evidence>
<keyword evidence="3" id="KW-1185">Reference proteome</keyword>
<dbReference type="AlphaFoldDB" id="A0A811RCG7"/>
<evidence type="ECO:0000256" key="1">
    <source>
        <dbReference type="SAM" id="Coils"/>
    </source>
</evidence>
<dbReference type="EMBL" id="CAJGYO010000014">
    <property type="protein sequence ID" value="CAD6267539.1"/>
    <property type="molecule type" value="Genomic_DNA"/>
</dbReference>
<dbReference type="PANTHER" id="PTHR34452:SF1">
    <property type="entry name" value="SPORULATION-SPECIFIC PROTEIN"/>
    <property type="match status" value="1"/>
</dbReference>
<comment type="caution">
    <text evidence="2">The sequence shown here is derived from an EMBL/GenBank/DDBJ whole genome shotgun (WGS) entry which is preliminary data.</text>
</comment>
<gene>
    <name evidence="2" type="ORF">NCGR_LOCUS50844</name>
</gene>